<protein>
    <submittedName>
        <fullName evidence="1">UvsY</fullName>
    </submittedName>
</protein>
<accession>A0A384ZS99</accession>
<dbReference type="KEGG" id="vg:55608588"/>
<dbReference type="GeneID" id="55608588"/>
<organism evidence="1 2">
    <name type="scientific">Vibrio phage YC</name>
    <dbReference type="NCBI Taxonomy" id="2267403"/>
    <lineage>
        <taxon>Viruses</taxon>
        <taxon>Duplodnaviria</taxon>
        <taxon>Heunggongvirae</taxon>
        <taxon>Uroviricota</taxon>
        <taxon>Caudoviricetes</taxon>
        <taxon>Pantevenvirales</taxon>
        <taxon>Ackermannviridae</taxon>
        <taxon>Campanilevirus</taxon>
        <taxon>Campanilevirus YC</taxon>
    </lineage>
</organism>
<dbReference type="RefSeq" id="YP_009838356.1">
    <property type="nucleotide sequence ID" value="NC_048709.1"/>
</dbReference>
<dbReference type="InterPro" id="IPR021289">
    <property type="entry name" value="UvsY"/>
</dbReference>
<proteinExistence type="predicted"/>
<evidence type="ECO:0000313" key="2">
    <source>
        <dbReference type="Proteomes" id="UP000260311"/>
    </source>
</evidence>
<name>A0A384ZS99_9CAUD</name>
<reference evidence="1 2" key="1">
    <citation type="submission" date="2018-05" db="EMBL/GenBank/DDBJ databases">
        <title>The genome of Vibrio coralliilyticus phage YC.</title>
        <authorList>
            <person name="Benler S."/>
        </authorList>
    </citation>
    <scope>NUCLEOTIDE SEQUENCE [LARGE SCALE GENOMIC DNA]</scope>
</reference>
<dbReference type="Pfam" id="PF11056">
    <property type="entry name" value="UvsY"/>
    <property type="match status" value="1"/>
</dbReference>
<dbReference type="EMBL" id="MH375644">
    <property type="protein sequence ID" value="AXC34510.1"/>
    <property type="molecule type" value="Genomic_DNA"/>
</dbReference>
<sequence>MSEQTEKAERMIRNEEPEHESIEDLMDFCEGLLDIEPAQSGNLDQLALDQTRHYHKIQRKYIFEGRYLGWALRRQAGIKLLRRKYYLGVLPPKVYASEPLNPMPAKSEINEYLKGDHMMLIIDEIVENAEQRVKYLEQALQRVRDRGYDIKNAIEWRKVVEG</sequence>
<dbReference type="Proteomes" id="UP000260311">
    <property type="component" value="Segment"/>
</dbReference>
<keyword evidence="2" id="KW-1185">Reference proteome</keyword>
<evidence type="ECO:0000313" key="1">
    <source>
        <dbReference type="EMBL" id="AXC34510.1"/>
    </source>
</evidence>